<comment type="subcellular location">
    <subcellularLocation>
        <location evidence="1">Cytoplasm</location>
        <location evidence="1">Cytoskeleton</location>
        <location evidence="1">Cilium basal body</location>
    </subcellularLocation>
</comment>
<dbReference type="AlphaFoldDB" id="A0A0K0F4B9"/>
<keyword evidence="2" id="KW-0963">Cytoplasm</keyword>
<reference evidence="9" key="2">
    <citation type="submission" date="2015-08" db="UniProtKB">
        <authorList>
            <consortium name="WormBaseParasite"/>
        </authorList>
    </citation>
    <scope>IDENTIFICATION</scope>
</reference>
<evidence type="ECO:0000256" key="2">
    <source>
        <dbReference type="ARBA" id="ARBA00022490"/>
    </source>
</evidence>
<dbReference type="PROSITE" id="PS51381">
    <property type="entry name" value="C2_B9"/>
    <property type="match status" value="1"/>
</dbReference>
<dbReference type="GO" id="GO:0036038">
    <property type="term" value="C:MKS complex"/>
    <property type="evidence" value="ECO:0007669"/>
    <property type="project" value="TreeGrafter"/>
</dbReference>
<dbReference type="Proteomes" id="UP000035680">
    <property type="component" value="Unassembled WGS sequence"/>
</dbReference>
<evidence type="ECO:0000313" key="8">
    <source>
        <dbReference type="Proteomes" id="UP000035680"/>
    </source>
</evidence>
<evidence type="ECO:0000256" key="5">
    <source>
        <dbReference type="ARBA" id="ARBA00023273"/>
    </source>
</evidence>
<evidence type="ECO:0000256" key="6">
    <source>
        <dbReference type="ARBA" id="ARBA00038411"/>
    </source>
</evidence>
<dbReference type="PANTHER" id="PTHR12968:SF2">
    <property type="entry name" value="B9 DOMAIN-CONTAINING PROTEIN 2"/>
    <property type="match status" value="1"/>
</dbReference>
<keyword evidence="8" id="KW-1185">Reference proteome</keyword>
<accession>A0A0K0F4B9</accession>
<organism evidence="8 9">
    <name type="scientific">Strongyloides venezuelensis</name>
    <name type="common">Threadworm</name>
    <dbReference type="NCBI Taxonomy" id="75913"/>
    <lineage>
        <taxon>Eukaryota</taxon>
        <taxon>Metazoa</taxon>
        <taxon>Ecdysozoa</taxon>
        <taxon>Nematoda</taxon>
        <taxon>Chromadorea</taxon>
        <taxon>Rhabditida</taxon>
        <taxon>Tylenchina</taxon>
        <taxon>Panagrolaimomorpha</taxon>
        <taxon>Strongyloidoidea</taxon>
        <taxon>Strongyloididae</taxon>
        <taxon>Strongyloides</taxon>
    </lineage>
</organism>
<evidence type="ECO:0000313" key="9">
    <source>
        <dbReference type="WBParaSite" id="SVE_0365500.1"/>
    </source>
</evidence>
<evidence type="ECO:0000256" key="4">
    <source>
        <dbReference type="ARBA" id="ARBA00023212"/>
    </source>
</evidence>
<dbReference type="GO" id="GO:0060271">
    <property type="term" value="P:cilium assembly"/>
    <property type="evidence" value="ECO:0007669"/>
    <property type="project" value="TreeGrafter"/>
</dbReference>
<protein>
    <recommendedName>
        <fullName evidence="7">B9 domain-containing protein 2</fullName>
    </recommendedName>
</protein>
<proteinExistence type="inferred from homology"/>
<keyword evidence="5" id="KW-0966">Cell projection</keyword>
<dbReference type="WBParaSite" id="SVE_0365500.1">
    <property type="protein sequence ID" value="SVE_0365500.1"/>
    <property type="gene ID" value="SVE_0365500"/>
</dbReference>
<evidence type="ECO:0000256" key="1">
    <source>
        <dbReference type="ARBA" id="ARBA00004120"/>
    </source>
</evidence>
<dbReference type="STRING" id="75913.A0A0K0F4B9"/>
<sequence>MWLVKKYKMAEVHIIGQILEADGFSDTSLFCKWLMKVGGGWKVVEGETSGQTQTDTSSLSKTYFCHPIDVHLSTKTIQNWPKIHIEVWHLDSYDRQEIRGYGTTFIPSTPGSHLVQCLIWKPQGSTKDEIMQKFLGGGIQLKSLSILDNPLDLMKLHTVSMGVVNLRLNIILRNFDKFGITC</sequence>
<evidence type="ECO:0000256" key="3">
    <source>
        <dbReference type="ARBA" id="ARBA00022794"/>
    </source>
</evidence>
<keyword evidence="4" id="KW-0206">Cytoskeleton</keyword>
<reference evidence="8" key="1">
    <citation type="submission" date="2014-07" db="EMBL/GenBank/DDBJ databases">
        <authorList>
            <person name="Martin A.A"/>
            <person name="De Silva N."/>
        </authorList>
    </citation>
    <scope>NUCLEOTIDE SEQUENCE</scope>
</reference>
<dbReference type="PANTHER" id="PTHR12968">
    <property type="entry name" value="B9 DOMAIN-CONTAINING"/>
    <property type="match status" value="1"/>
</dbReference>
<comment type="similarity">
    <text evidence="6">Belongs to the B9D family.</text>
</comment>
<dbReference type="Pfam" id="PF07162">
    <property type="entry name" value="B9-C2"/>
    <property type="match status" value="1"/>
</dbReference>
<name>A0A0K0F4B9_STRVS</name>
<keyword evidence="3" id="KW-0970">Cilium biogenesis/degradation</keyword>
<evidence type="ECO:0000256" key="7">
    <source>
        <dbReference type="ARBA" id="ARBA00039272"/>
    </source>
</evidence>
<dbReference type="InterPro" id="IPR010796">
    <property type="entry name" value="C2_B9-type_dom"/>
</dbReference>